<evidence type="ECO:0000256" key="1">
    <source>
        <dbReference type="ARBA" id="ARBA00010746"/>
    </source>
</evidence>
<keyword evidence="4" id="KW-0052">Apoplast</keyword>
<feature type="chain" id="PRO_5034878284" description="Dirigent protein" evidence="4">
    <location>
        <begin position="30"/>
        <end position="195"/>
    </location>
</feature>
<evidence type="ECO:0000256" key="4">
    <source>
        <dbReference type="RuleBase" id="RU363099"/>
    </source>
</evidence>
<protein>
    <recommendedName>
        <fullName evidence="4">Dirigent protein</fullName>
    </recommendedName>
</protein>
<dbReference type="OrthoDB" id="1864232at2759"/>
<dbReference type="PANTHER" id="PTHR21495">
    <property type="entry name" value="NUCLEOPORIN-RELATED"/>
    <property type="match status" value="1"/>
</dbReference>
<dbReference type="Pfam" id="PF03018">
    <property type="entry name" value="Dirigent"/>
    <property type="match status" value="1"/>
</dbReference>
<comment type="subcellular location">
    <subcellularLocation>
        <location evidence="4">Secreted</location>
        <location evidence="4">Extracellular space</location>
        <location evidence="4">Apoplast</location>
    </subcellularLocation>
</comment>
<dbReference type="Proteomes" id="UP000827889">
    <property type="component" value="Chromosome 11"/>
</dbReference>
<name>A0A8B8NLA2_9MYRT</name>
<dbReference type="GO" id="GO:0048046">
    <property type="term" value="C:apoplast"/>
    <property type="evidence" value="ECO:0007669"/>
    <property type="project" value="UniProtKB-SubCell"/>
</dbReference>
<dbReference type="KEGG" id="rarg:115735952"/>
<keyword evidence="5" id="KW-1185">Reference proteome</keyword>
<keyword evidence="4" id="KW-0732">Signal</keyword>
<proteinExistence type="inferred from homology"/>
<dbReference type="AlphaFoldDB" id="A0A8B8NLA2"/>
<organism evidence="5 6">
    <name type="scientific">Rhodamnia argentea</name>
    <dbReference type="NCBI Taxonomy" id="178133"/>
    <lineage>
        <taxon>Eukaryota</taxon>
        <taxon>Viridiplantae</taxon>
        <taxon>Streptophyta</taxon>
        <taxon>Embryophyta</taxon>
        <taxon>Tracheophyta</taxon>
        <taxon>Spermatophyta</taxon>
        <taxon>Magnoliopsida</taxon>
        <taxon>eudicotyledons</taxon>
        <taxon>Gunneridae</taxon>
        <taxon>Pentapetalae</taxon>
        <taxon>rosids</taxon>
        <taxon>malvids</taxon>
        <taxon>Myrtales</taxon>
        <taxon>Myrtaceae</taxon>
        <taxon>Myrtoideae</taxon>
        <taxon>Myrteae</taxon>
        <taxon>Australasian group</taxon>
        <taxon>Rhodamnia</taxon>
    </lineage>
</organism>
<comment type="subunit">
    <text evidence="2 4">Homodimer.</text>
</comment>
<sequence>MAKICLTATVVVVALALVATAATLAHAEADNPEKVDKWFNGLSNTKRKTTRLHFYLHDMLSGKSPTAVRIAESTMTKKSPTQFGVVYMMDDALTEGPELESPLVGRAQGFYGSAAIESLGLLMNMNLVFTGPKYNGSTLSIMGRNPALETYREMSIVGGTGIFRLSSGIVTAKTYFLNLTTFDAVVEYNVIAMHY</sequence>
<dbReference type="InterPro" id="IPR044859">
    <property type="entry name" value="Allene_oxi_cyc_Dirigent"/>
</dbReference>
<keyword evidence="3 4" id="KW-0964">Secreted</keyword>
<dbReference type="InterPro" id="IPR004265">
    <property type="entry name" value="Dirigent"/>
</dbReference>
<reference evidence="6" key="1">
    <citation type="submission" date="2025-08" db="UniProtKB">
        <authorList>
            <consortium name="RefSeq"/>
        </authorList>
    </citation>
    <scope>IDENTIFICATION</scope>
    <source>
        <tissue evidence="6">Leaf</tissue>
    </source>
</reference>
<feature type="signal peptide" evidence="4">
    <location>
        <begin position="1"/>
        <end position="29"/>
    </location>
</feature>
<dbReference type="Gene3D" id="2.40.480.10">
    <property type="entry name" value="Allene oxide cyclase-like"/>
    <property type="match status" value="1"/>
</dbReference>
<dbReference type="RefSeq" id="XP_030523286.1">
    <property type="nucleotide sequence ID" value="XM_030667426.2"/>
</dbReference>
<dbReference type="GeneID" id="115735952"/>
<evidence type="ECO:0000313" key="6">
    <source>
        <dbReference type="RefSeq" id="XP_030523286.1"/>
    </source>
</evidence>
<accession>A0A8B8NLA2</accession>
<dbReference type="GO" id="GO:0009699">
    <property type="term" value="P:phenylpropanoid biosynthetic process"/>
    <property type="evidence" value="ECO:0007669"/>
    <property type="project" value="UniProtKB-ARBA"/>
</dbReference>
<evidence type="ECO:0000256" key="2">
    <source>
        <dbReference type="ARBA" id="ARBA00011738"/>
    </source>
</evidence>
<evidence type="ECO:0000313" key="5">
    <source>
        <dbReference type="Proteomes" id="UP000827889"/>
    </source>
</evidence>
<comment type="similarity">
    <text evidence="1 4">Belongs to the plant dirigent protein family.</text>
</comment>
<comment type="function">
    <text evidence="4">Dirigent proteins impart stereoselectivity on the phenoxy radical-coupling reaction, yielding optically active lignans from two molecules of coniferyl alcohol in the biosynthesis of lignans, flavonolignans, and alkaloids and thus plays a central role in plant secondary metabolism.</text>
</comment>
<evidence type="ECO:0000256" key="3">
    <source>
        <dbReference type="ARBA" id="ARBA00022525"/>
    </source>
</evidence>
<gene>
    <name evidence="6" type="primary">LOC115735952</name>
</gene>